<feature type="non-terminal residue" evidence="12">
    <location>
        <position position="864"/>
    </location>
</feature>
<evidence type="ECO:0000259" key="11">
    <source>
        <dbReference type="PROSITE" id="PS50011"/>
    </source>
</evidence>
<name>A0A9W8M954_9AGAR</name>
<keyword evidence="5" id="KW-0418">Kinase</keyword>
<dbReference type="InterPro" id="IPR000719">
    <property type="entry name" value="Prot_kinase_dom"/>
</dbReference>
<accession>A0A9W8M954</accession>
<dbReference type="InterPro" id="IPR051131">
    <property type="entry name" value="NEK_Ser/Thr_kinase_NIMA"/>
</dbReference>
<evidence type="ECO:0000256" key="3">
    <source>
        <dbReference type="ARBA" id="ARBA00022679"/>
    </source>
</evidence>
<comment type="catalytic activity">
    <reaction evidence="7">
        <text>L-threonyl-[protein] + ATP = O-phospho-L-threonyl-[protein] + ADP + H(+)</text>
        <dbReference type="Rhea" id="RHEA:46608"/>
        <dbReference type="Rhea" id="RHEA-COMP:11060"/>
        <dbReference type="Rhea" id="RHEA-COMP:11605"/>
        <dbReference type="ChEBI" id="CHEBI:15378"/>
        <dbReference type="ChEBI" id="CHEBI:30013"/>
        <dbReference type="ChEBI" id="CHEBI:30616"/>
        <dbReference type="ChEBI" id="CHEBI:61977"/>
        <dbReference type="ChEBI" id="CHEBI:456216"/>
        <dbReference type="EC" id="2.7.11.1"/>
    </reaction>
</comment>
<dbReference type="AlphaFoldDB" id="A0A9W8M954"/>
<dbReference type="EMBL" id="JANBPK010001538">
    <property type="protein sequence ID" value="KAJ2921891.1"/>
    <property type="molecule type" value="Genomic_DNA"/>
</dbReference>
<protein>
    <recommendedName>
        <fullName evidence="1">non-specific serine/threonine protein kinase</fullName>
        <ecNumber evidence="1">2.7.11.1</ecNumber>
    </recommendedName>
</protein>
<evidence type="ECO:0000256" key="5">
    <source>
        <dbReference type="ARBA" id="ARBA00022777"/>
    </source>
</evidence>
<feature type="compositionally biased region" description="Basic and acidic residues" evidence="10">
    <location>
        <begin position="730"/>
        <end position="754"/>
    </location>
</feature>
<dbReference type="PROSITE" id="PS00108">
    <property type="entry name" value="PROTEIN_KINASE_ST"/>
    <property type="match status" value="1"/>
</dbReference>
<sequence length="864" mass="97052">MSSPLPFLEQYEPLDVIGNGSFGIIRKYTHRNVCQIFARKELNFERMSERDRKQIVAEVNILKDLHHEHIVAYHDRYVDRDAGILYILMEYCGGGDLSGIIKQASKQNRPISEDTIWNYFMQILLALHHCHHPNGHGRSSSGSGSSLTSDGEGSGGNGRRPQILHRDLKPDNVFLDENNNVKLGDFGLSKALAQASFANTYVGTPYYMSPELMQEKAYDSKSDIWSLGCLIYELCALKPPFHEAKTHSELSILIRNGRIPPLPRGYSQSLFGVIKAMLNLNPAMRPSAAQLLQHERLELVFRVSEAEKMLSQLKSHKNTIVHRERDVVHREQIIARREQEITSMLARKDQEILHLQQVVSQLQSSSPASSLSISNHLSQLSPEDFQRIPAVQRLVESSIQAQLELAVKHAVAKREEELRVLVIKREEEVANAISKREEEIMEAVRRREQEVCEAWTRREEEMKQEVEQWAANREQEFRELVEKEVLERVERERREEEEQLEAEEREREQRERELREKESRVRRERKDGAKGAFTFLGTTSEILMSVGVGTRATKTPLEEVKNTLPHPRKNTTHETPVSTTTTRRTRYNSHTNSDVQATPKPAIPSTTTAFPSSIPSAFPLETPVAPRPSLIDAPPPSILQSAMKGVVLTATGEVLATPTPANANAQVEKSVKRLFEECSPKVGLNFGKIFERRESSSALGNVAGNGAVDRSPSPSSSSGDEGEEPPSPTTRKELEKRRASGTVREKARSREGSRETSPLAPQDDDHTVTLPMAPAPSIRDAASASASSSTAPPPPTRIRRPSVCSRRADLAFREQGRWVRDDEAAATVESPSAVATPPPFRYHKERQRPCTPYCPTTSSARIRL</sequence>
<keyword evidence="2" id="KW-0723">Serine/threonine-protein kinase</keyword>
<feature type="compositionally biased region" description="Polar residues" evidence="10">
    <location>
        <begin position="854"/>
        <end position="864"/>
    </location>
</feature>
<dbReference type="PROSITE" id="PS00107">
    <property type="entry name" value="PROTEIN_KINASE_ATP"/>
    <property type="match status" value="1"/>
</dbReference>
<dbReference type="PANTHER" id="PTHR44899">
    <property type="entry name" value="CAMK FAMILY PROTEIN KINASE"/>
    <property type="match status" value="1"/>
</dbReference>
<feature type="compositionally biased region" description="Low complexity" evidence="10">
    <location>
        <begin position="136"/>
        <end position="151"/>
    </location>
</feature>
<dbReference type="PROSITE" id="PS50011">
    <property type="entry name" value="PROTEIN_KINASE_DOM"/>
    <property type="match status" value="1"/>
</dbReference>
<dbReference type="Gene3D" id="3.30.200.20">
    <property type="entry name" value="Phosphorylase Kinase, domain 1"/>
    <property type="match status" value="2"/>
</dbReference>
<evidence type="ECO:0000256" key="6">
    <source>
        <dbReference type="ARBA" id="ARBA00022840"/>
    </source>
</evidence>
<dbReference type="Pfam" id="PF00069">
    <property type="entry name" value="Pkinase"/>
    <property type="match status" value="2"/>
</dbReference>
<dbReference type="CDD" id="cd08217">
    <property type="entry name" value="STKc_Nek2"/>
    <property type="match status" value="1"/>
</dbReference>
<evidence type="ECO:0000256" key="1">
    <source>
        <dbReference type="ARBA" id="ARBA00012513"/>
    </source>
</evidence>
<evidence type="ECO:0000256" key="8">
    <source>
        <dbReference type="ARBA" id="ARBA00048679"/>
    </source>
</evidence>
<feature type="region of interest" description="Disordered" evidence="10">
    <location>
        <begin position="491"/>
        <end position="525"/>
    </location>
</feature>
<feature type="compositionally biased region" description="Low complexity" evidence="10">
    <location>
        <begin position="573"/>
        <end position="593"/>
    </location>
</feature>
<dbReference type="Proteomes" id="UP001140091">
    <property type="component" value="Unassembled WGS sequence"/>
</dbReference>
<comment type="caution">
    <text evidence="12">The sequence shown here is derived from an EMBL/GenBank/DDBJ whole genome shotgun (WGS) entry which is preliminary data.</text>
</comment>
<evidence type="ECO:0000313" key="13">
    <source>
        <dbReference type="Proteomes" id="UP001140091"/>
    </source>
</evidence>
<evidence type="ECO:0000256" key="9">
    <source>
        <dbReference type="PROSITE-ProRule" id="PRU10141"/>
    </source>
</evidence>
<dbReference type="OrthoDB" id="10250725at2759"/>
<evidence type="ECO:0000256" key="2">
    <source>
        <dbReference type="ARBA" id="ARBA00022527"/>
    </source>
</evidence>
<comment type="catalytic activity">
    <reaction evidence="8">
        <text>L-seryl-[protein] + ATP = O-phospho-L-seryl-[protein] + ADP + H(+)</text>
        <dbReference type="Rhea" id="RHEA:17989"/>
        <dbReference type="Rhea" id="RHEA-COMP:9863"/>
        <dbReference type="Rhea" id="RHEA-COMP:11604"/>
        <dbReference type="ChEBI" id="CHEBI:15378"/>
        <dbReference type="ChEBI" id="CHEBI:29999"/>
        <dbReference type="ChEBI" id="CHEBI:30616"/>
        <dbReference type="ChEBI" id="CHEBI:83421"/>
        <dbReference type="ChEBI" id="CHEBI:456216"/>
        <dbReference type="EC" id="2.7.11.1"/>
    </reaction>
</comment>
<reference evidence="12" key="1">
    <citation type="submission" date="2022-06" db="EMBL/GenBank/DDBJ databases">
        <title>Genome Sequence of Candolleomyces eurysporus.</title>
        <authorList>
            <person name="Buettner E."/>
        </authorList>
    </citation>
    <scope>NUCLEOTIDE SEQUENCE</scope>
    <source>
        <strain evidence="12">VTCC 930004</strain>
    </source>
</reference>
<proteinExistence type="predicted"/>
<keyword evidence="13" id="KW-1185">Reference proteome</keyword>
<evidence type="ECO:0000256" key="10">
    <source>
        <dbReference type="SAM" id="MobiDB-lite"/>
    </source>
</evidence>
<keyword evidence="3" id="KW-0808">Transferase</keyword>
<keyword evidence="4 9" id="KW-0547">Nucleotide-binding</keyword>
<dbReference type="EC" id="2.7.11.1" evidence="1"/>
<feature type="domain" description="Protein kinase" evidence="11">
    <location>
        <begin position="11"/>
        <end position="297"/>
    </location>
</feature>
<feature type="compositionally biased region" description="Low complexity" evidence="10">
    <location>
        <begin position="775"/>
        <end position="790"/>
    </location>
</feature>
<dbReference type="InterPro" id="IPR017441">
    <property type="entry name" value="Protein_kinase_ATP_BS"/>
</dbReference>
<dbReference type="GO" id="GO:0004674">
    <property type="term" value="F:protein serine/threonine kinase activity"/>
    <property type="evidence" value="ECO:0007669"/>
    <property type="project" value="UniProtKB-KW"/>
</dbReference>
<dbReference type="Gene3D" id="1.10.510.10">
    <property type="entry name" value="Transferase(Phosphotransferase) domain 1"/>
    <property type="match status" value="1"/>
</dbReference>
<keyword evidence="6 9" id="KW-0067">ATP-binding</keyword>
<dbReference type="InterPro" id="IPR011009">
    <property type="entry name" value="Kinase-like_dom_sf"/>
</dbReference>
<dbReference type="GO" id="GO:0005524">
    <property type="term" value="F:ATP binding"/>
    <property type="evidence" value="ECO:0007669"/>
    <property type="project" value="UniProtKB-UniRule"/>
</dbReference>
<dbReference type="SMART" id="SM00220">
    <property type="entry name" value="S_TKc"/>
    <property type="match status" value="1"/>
</dbReference>
<evidence type="ECO:0000313" key="12">
    <source>
        <dbReference type="EMBL" id="KAJ2921891.1"/>
    </source>
</evidence>
<feature type="region of interest" description="Disordered" evidence="10">
    <location>
        <begin position="562"/>
        <end position="603"/>
    </location>
</feature>
<feature type="region of interest" description="Disordered" evidence="10">
    <location>
        <begin position="819"/>
        <end position="864"/>
    </location>
</feature>
<organism evidence="12 13">
    <name type="scientific">Candolleomyces eurysporus</name>
    <dbReference type="NCBI Taxonomy" id="2828524"/>
    <lineage>
        <taxon>Eukaryota</taxon>
        <taxon>Fungi</taxon>
        <taxon>Dikarya</taxon>
        <taxon>Basidiomycota</taxon>
        <taxon>Agaricomycotina</taxon>
        <taxon>Agaricomycetes</taxon>
        <taxon>Agaricomycetidae</taxon>
        <taxon>Agaricales</taxon>
        <taxon>Agaricineae</taxon>
        <taxon>Psathyrellaceae</taxon>
        <taxon>Candolleomyces</taxon>
    </lineage>
</organism>
<dbReference type="InterPro" id="IPR008271">
    <property type="entry name" value="Ser/Thr_kinase_AS"/>
</dbReference>
<dbReference type="PANTHER" id="PTHR44899:SF3">
    <property type="entry name" value="SERINE_THREONINE-PROTEIN KINASE NEK1"/>
    <property type="match status" value="1"/>
</dbReference>
<feature type="region of interest" description="Disordered" evidence="10">
    <location>
        <begin position="135"/>
        <end position="162"/>
    </location>
</feature>
<gene>
    <name evidence="12" type="ORF">H1R20_g15203</name>
</gene>
<evidence type="ECO:0000256" key="4">
    <source>
        <dbReference type="ARBA" id="ARBA00022741"/>
    </source>
</evidence>
<evidence type="ECO:0000256" key="7">
    <source>
        <dbReference type="ARBA" id="ARBA00047899"/>
    </source>
</evidence>
<feature type="region of interest" description="Disordered" evidence="10">
    <location>
        <begin position="700"/>
        <end position="807"/>
    </location>
</feature>
<dbReference type="SUPFAM" id="SSF56112">
    <property type="entry name" value="Protein kinase-like (PK-like)"/>
    <property type="match status" value="1"/>
</dbReference>
<feature type="binding site" evidence="9">
    <location>
        <position position="40"/>
    </location>
    <ligand>
        <name>ATP</name>
        <dbReference type="ChEBI" id="CHEBI:30616"/>
    </ligand>
</feature>